<evidence type="ECO:0000259" key="4">
    <source>
        <dbReference type="Pfam" id="PF00881"/>
    </source>
</evidence>
<dbReference type="Pfam" id="PF00881">
    <property type="entry name" value="Nitroreductase"/>
    <property type="match status" value="1"/>
</dbReference>
<feature type="domain" description="Nitroreductase" evidence="4">
    <location>
        <begin position="8"/>
        <end position="192"/>
    </location>
</feature>
<keyword evidence="6" id="KW-1185">Reference proteome</keyword>
<comment type="similarity">
    <text evidence="1">Belongs to the nitroreductase family.</text>
</comment>
<dbReference type="InterPro" id="IPR000415">
    <property type="entry name" value="Nitroreductase-like"/>
</dbReference>
<evidence type="ECO:0000256" key="3">
    <source>
        <dbReference type="ARBA" id="ARBA00023002"/>
    </source>
</evidence>
<dbReference type="EC" id="1.5.1.34" evidence="5"/>
<dbReference type="Proteomes" id="UP001301152">
    <property type="component" value="Unassembled WGS sequence"/>
</dbReference>
<evidence type="ECO:0000313" key="6">
    <source>
        <dbReference type="Proteomes" id="UP001301152"/>
    </source>
</evidence>
<name>A0ABT3QE92_9PROT</name>
<reference evidence="5 6" key="1">
    <citation type="submission" date="2022-11" db="EMBL/GenBank/DDBJ databases">
        <title>Genome sequencing of Acetobacter type strain.</title>
        <authorList>
            <person name="Heo J."/>
            <person name="Lee D."/>
            <person name="Han B.-H."/>
            <person name="Hong S.-B."/>
            <person name="Kwon S.-W."/>
        </authorList>
    </citation>
    <scope>NUCLEOTIDE SEQUENCE [LARGE SCALE GENOMIC DNA]</scope>
    <source>
        <strain evidence="5 6">KACC 21253</strain>
    </source>
</reference>
<evidence type="ECO:0000313" key="5">
    <source>
        <dbReference type="EMBL" id="MCX2563584.1"/>
    </source>
</evidence>
<dbReference type="GO" id="GO:0004155">
    <property type="term" value="F:6,7-dihydropteridine reductase activity"/>
    <property type="evidence" value="ECO:0007669"/>
    <property type="project" value="UniProtKB-EC"/>
</dbReference>
<organism evidence="5 6">
    <name type="scientific">Acetobacter thailandicus</name>
    <dbReference type="NCBI Taxonomy" id="1502842"/>
    <lineage>
        <taxon>Bacteria</taxon>
        <taxon>Pseudomonadati</taxon>
        <taxon>Pseudomonadota</taxon>
        <taxon>Alphaproteobacteria</taxon>
        <taxon>Acetobacterales</taxon>
        <taxon>Acetobacteraceae</taxon>
        <taxon>Acetobacter</taxon>
    </lineage>
</organism>
<dbReference type="CDD" id="cd02149">
    <property type="entry name" value="NfsB-like"/>
    <property type="match status" value="1"/>
</dbReference>
<dbReference type="RefSeq" id="WP_086553786.1">
    <property type="nucleotide sequence ID" value="NZ_JAERKX010000007.1"/>
</dbReference>
<keyword evidence="3 5" id="KW-0560">Oxidoreductase</keyword>
<dbReference type="SUPFAM" id="SSF55469">
    <property type="entry name" value="FMN-dependent nitroreductase-like"/>
    <property type="match status" value="1"/>
</dbReference>
<dbReference type="PANTHER" id="PTHR43673:SF10">
    <property type="entry name" value="NADH DEHYDROGENASE_NAD(P)H NITROREDUCTASE XCC3605-RELATED"/>
    <property type="match status" value="1"/>
</dbReference>
<accession>A0ABT3QE92</accession>
<dbReference type="NCBIfam" id="NF008275">
    <property type="entry name" value="PRK11053.1"/>
    <property type="match status" value="1"/>
</dbReference>
<dbReference type="EMBL" id="JAPIUZ010000002">
    <property type="protein sequence ID" value="MCX2563584.1"/>
    <property type="molecule type" value="Genomic_DNA"/>
</dbReference>
<sequence length="216" mass="23527">MDLIKTLQTRYTTKSYDAKRRIPDDIAHQLFEALRLSPSSVNSQPWHFIVADDAAGKARVAKATSERFDFNTNKILNASHVVVLCSRSSLPASYLETVLEQEQADGRYADKAAREAVAGGRAFFVGVHEKAGDVQTWAMKQTYIAQGFLLLSAGLLGVDATPVEGFDAEIVDKEFGLAEKGLTATVIVALGYHAEADFNAKLPKSRLPYGSVFSKA</sequence>
<keyword evidence="2" id="KW-0521">NADP</keyword>
<gene>
    <name evidence="5" type="primary">nfsB</name>
    <name evidence="5" type="ORF">OQ497_06375</name>
</gene>
<dbReference type="Gene3D" id="3.40.109.10">
    <property type="entry name" value="NADH Oxidase"/>
    <property type="match status" value="1"/>
</dbReference>
<dbReference type="InterPro" id="IPR033878">
    <property type="entry name" value="NfsB-like"/>
</dbReference>
<evidence type="ECO:0000256" key="1">
    <source>
        <dbReference type="ARBA" id="ARBA00007118"/>
    </source>
</evidence>
<dbReference type="PANTHER" id="PTHR43673">
    <property type="entry name" value="NAD(P)H NITROREDUCTASE YDGI-RELATED"/>
    <property type="match status" value="1"/>
</dbReference>
<proteinExistence type="inferred from homology"/>
<protein>
    <submittedName>
        <fullName evidence="5">Oxygen-insensitive NAD(P)H nitroreductase</fullName>
        <ecNumber evidence="5">1.5.1.34</ecNumber>
    </submittedName>
</protein>
<evidence type="ECO:0000256" key="2">
    <source>
        <dbReference type="ARBA" id="ARBA00022857"/>
    </source>
</evidence>
<dbReference type="InterPro" id="IPR029479">
    <property type="entry name" value="Nitroreductase"/>
</dbReference>
<comment type="caution">
    <text evidence="5">The sequence shown here is derived from an EMBL/GenBank/DDBJ whole genome shotgun (WGS) entry which is preliminary data.</text>
</comment>